<feature type="domain" description="RecQ mediated genome instability protein 1 OB-fold" evidence="4">
    <location>
        <begin position="71"/>
        <end position="203"/>
    </location>
</feature>
<dbReference type="Proteomes" id="UP001233271">
    <property type="component" value="Chromosome 1"/>
</dbReference>
<protein>
    <recommendedName>
        <fullName evidence="2">RecQ-mediated genome instability protein 1</fullName>
    </recommendedName>
</protein>
<dbReference type="Pfam" id="PF08585">
    <property type="entry name" value="RMI1_N_C"/>
    <property type="match status" value="1"/>
</dbReference>
<dbReference type="InterPro" id="IPR042470">
    <property type="entry name" value="RMI1_N_C_sf"/>
</dbReference>
<dbReference type="GO" id="GO:0000724">
    <property type="term" value="P:double-strand break repair via homologous recombination"/>
    <property type="evidence" value="ECO:0007669"/>
    <property type="project" value="TreeGrafter"/>
</dbReference>
<keyword evidence="6" id="KW-1185">Reference proteome</keyword>
<proteinExistence type="inferred from homology"/>
<dbReference type="KEGG" id="ccac:CcaHIS019_0100760"/>
<dbReference type="InterPro" id="IPR013894">
    <property type="entry name" value="RMI1_OB"/>
</dbReference>
<dbReference type="EMBL" id="AP028212">
    <property type="protein sequence ID" value="BEI87358.1"/>
    <property type="molecule type" value="Genomic_DNA"/>
</dbReference>
<evidence type="ECO:0000256" key="2">
    <source>
        <dbReference type="ARBA" id="ARBA00018987"/>
    </source>
</evidence>
<evidence type="ECO:0000256" key="3">
    <source>
        <dbReference type="SAM" id="MobiDB-lite"/>
    </source>
</evidence>
<evidence type="ECO:0000313" key="5">
    <source>
        <dbReference type="EMBL" id="BEI87358.1"/>
    </source>
</evidence>
<dbReference type="PANTHER" id="PTHR14790:SF15">
    <property type="entry name" value="RECQ-MEDIATED GENOME INSTABILITY PROTEIN 1"/>
    <property type="match status" value="1"/>
</dbReference>
<comment type="similarity">
    <text evidence="1">Belongs to the RMI1 family.</text>
</comment>
<sequence>MATPTAVRAYLAERYPDPPPDQSWVNECFAALLSAGLGANAPSVEEQYLYADLGACTTPSRTLPTADDVARHTTTIPGPLIVQIHSVMDVGVSAVHLKRTLEERRDVLSGATRIRRMDDDEEVKEGKVPPYQRSILSLEVSDGRTVIRAIEYRRMEGLALADTPLGTKLRLRKVRCLKGTLLLTPDTCEVLGGAVEALEVEQGEKFEAALASRIEKARNNPVAPPRPAQTRRTLPIRTARSSTVAALPPPRDSAPPRRAAVAGAAARRAALMNPPSDVTIDDSFDAYEGFLDDIELVEAAALSQQRSQPQRRSQRQRQQQEVEIIEISD</sequence>
<dbReference type="GO" id="GO:0031422">
    <property type="term" value="C:RecQ family helicase-topoisomerase III complex"/>
    <property type="evidence" value="ECO:0007669"/>
    <property type="project" value="TreeGrafter"/>
</dbReference>
<dbReference type="SMART" id="SM01161">
    <property type="entry name" value="DUF1767"/>
    <property type="match status" value="1"/>
</dbReference>
<dbReference type="AlphaFoldDB" id="A0AA48ICW7"/>
<accession>A0AA48ICW7</accession>
<reference evidence="5" key="1">
    <citation type="journal article" date="2023" name="BMC Genomics">
        <title>Chromosome-level genome assemblies of Cutaneotrichosporon spp. (Trichosporonales, Basidiomycota) reveal imbalanced evolution between nucleotide sequences and chromosome synteny.</title>
        <authorList>
            <person name="Kobayashi Y."/>
            <person name="Kayamori A."/>
            <person name="Aoki K."/>
            <person name="Shiwa Y."/>
            <person name="Matsutani M."/>
            <person name="Fujita N."/>
            <person name="Sugita T."/>
            <person name="Iwasaki W."/>
            <person name="Tanaka N."/>
            <person name="Takashima M."/>
        </authorList>
    </citation>
    <scope>NUCLEOTIDE SEQUENCE</scope>
    <source>
        <strain evidence="5">HIS019</strain>
    </source>
</reference>
<feature type="region of interest" description="Disordered" evidence="3">
    <location>
        <begin position="302"/>
        <end position="329"/>
    </location>
</feature>
<gene>
    <name evidence="5" type="ORF">CcaverHIS019_0100760</name>
</gene>
<dbReference type="GeneID" id="85491229"/>
<dbReference type="PANTHER" id="PTHR14790">
    <property type="entry name" value="RECQ-MEDIATED GENOME INSTABILITY PROTEIN 1 RMI1"/>
    <property type="match status" value="1"/>
</dbReference>
<dbReference type="RefSeq" id="XP_060452624.1">
    <property type="nucleotide sequence ID" value="XM_060603899.1"/>
</dbReference>
<evidence type="ECO:0000259" key="4">
    <source>
        <dbReference type="Pfam" id="PF08585"/>
    </source>
</evidence>
<evidence type="ECO:0000256" key="1">
    <source>
        <dbReference type="ARBA" id="ARBA00006395"/>
    </source>
</evidence>
<name>A0AA48ICW7_9TREE</name>
<dbReference type="GO" id="GO:0016604">
    <property type="term" value="C:nuclear body"/>
    <property type="evidence" value="ECO:0007669"/>
    <property type="project" value="TreeGrafter"/>
</dbReference>
<evidence type="ECO:0000313" key="6">
    <source>
        <dbReference type="Proteomes" id="UP001233271"/>
    </source>
</evidence>
<organism evidence="5 6">
    <name type="scientific">Cutaneotrichosporon cavernicola</name>
    <dbReference type="NCBI Taxonomy" id="279322"/>
    <lineage>
        <taxon>Eukaryota</taxon>
        <taxon>Fungi</taxon>
        <taxon>Dikarya</taxon>
        <taxon>Basidiomycota</taxon>
        <taxon>Agaricomycotina</taxon>
        <taxon>Tremellomycetes</taxon>
        <taxon>Trichosporonales</taxon>
        <taxon>Trichosporonaceae</taxon>
        <taxon>Cutaneotrichosporon</taxon>
    </lineage>
</organism>
<dbReference type="GO" id="GO:0000712">
    <property type="term" value="P:resolution of meiotic recombination intermediates"/>
    <property type="evidence" value="ECO:0007669"/>
    <property type="project" value="TreeGrafter"/>
</dbReference>
<feature type="compositionally biased region" description="Low complexity" evidence="3">
    <location>
        <begin position="303"/>
        <end position="319"/>
    </location>
</feature>
<dbReference type="Gene3D" id="2.40.50.770">
    <property type="entry name" value="RecQ-mediated genome instability protein Rmi1, C-terminal domain"/>
    <property type="match status" value="1"/>
</dbReference>